<gene>
    <name evidence="1" type="ORF">FJQ98_16105</name>
</gene>
<evidence type="ECO:0000313" key="2">
    <source>
        <dbReference type="Proteomes" id="UP000596049"/>
    </source>
</evidence>
<evidence type="ECO:0000313" key="1">
    <source>
        <dbReference type="EMBL" id="QQP10769.1"/>
    </source>
</evidence>
<protein>
    <submittedName>
        <fullName evidence="1">Uncharacterized protein</fullName>
    </submittedName>
</protein>
<accession>A0ABX7AM45</accession>
<proteinExistence type="predicted"/>
<reference evidence="1 2" key="1">
    <citation type="submission" date="2020-01" db="EMBL/GenBank/DDBJ databases">
        <authorList>
            <person name="Liu G."/>
            <person name="Liu B."/>
        </authorList>
    </citation>
    <scope>NUCLEOTIDE SEQUENCE [LARGE SCALE GENOMIC DNA]</scope>
    <source>
        <strain evidence="1 2">FJAT-51161</strain>
    </source>
</reference>
<name>A0ABX7AM45_9BACI</name>
<sequence length="79" mass="9121">MSSDVTNLKNTFDSIINEYDKGSMFNDDDSIKSWIARCDWLVKQMVDIKVGAGFKYFELQKEYNPLQENSNIGEGEETE</sequence>
<keyword evidence="2" id="KW-1185">Reference proteome</keyword>
<dbReference type="Proteomes" id="UP000596049">
    <property type="component" value="Chromosome"/>
</dbReference>
<dbReference type="RefSeq" id="WP_053595758.1">
    <property type="nucleotide sequence ID" value="NZ_CP067341.1"/>
</dbReference>
<organism evidence="1 2">
    <name type="scientific">Lysinibacillus agricola</name>
    <dbReference type="NCBI Taxonomy" id="2590012"/>
    <lineage>
        <taxon>Bacteria</taxon>
        <taxon>Bacillati</taxon>
        <taxon>Bacillota</taxon>
        <taxon>Bacilli</taxon>
        <taxon>Bacillales</taxon>
        <taxon>Bacillaceae</taxon>
        <taxon>Lysinibacillus</taxon>
    </lineage>
</organism>
<dbReference type="EMBL" id="CP067341">
    <property type="protein sequence ID" value="QQP10769.1"/>
    <property type="molecule type" value="Genomic_DNA"/>
</dbReference>